<dbReference type="VEuPathDB" id="PlasmoDB:C922_00569"/>
<name>W7ATW9_9APIC</name>
<sequence>MAQSHVEIAKQLKHNSEEIKEYFEDLYAWQSEVSKEVGRSSGKEKPSSVRNGSATGSNGIAAKPERKKGEDGQGGQPHGKAQQTVKPQGDNIHGGTKWRRNNDALKRDQNSLESYYNAWDKLKIDDFDNNEEGSAVHRGGGSGAAPEETERGRHSEGALHRESKMHELAPTAKTERRKNTNICNSRGGKVQTEGEITGSTNCVLNTRNEEDRLVNLRSKVHDMYLSKNEEGKINYQNKRYNKCLENYNDLINYIDFELSNNNIFLQIDQNLDNDLYLDVLSQKRQIFLNKNIEQLSILRTKVLVNRSLVYQRLSSYFESINDCSSIILFYNYFLPEHKNCTTYCIGKNSLALNIKYVLLKAYYLRGMARYRLKIYKSSLKDFKSSKECAKDMNCCSTLNIEKSIHLLQNVITQNDAKRRARRQAEYTSTLLDRYKLKPRLLTIQLISREHTEEVIPLENNSNGVKCLKGGSTAEEPSTGCASGGWNSPCEERKYLRHFAQGRTHREVDDGGTAPGRKSTSVEAASEGEHNNVRHRDRDIERDSQMDRRMHSHIDNHADSHHDTDSSLTLSDSTALSDVEETKPPLLTMSSGRSIGKNKIKNKINFELLWNSNEIKSNFKKQIDILKTAFLDEGIFEFNLDRDIYVDILDSLFKNNFLSLFENVDNEEGIKMKLQYGACAGLSPNADGETKLTAQSPSNGELANVQEREDAVELLNCAECVVLIDILYSLTNGGKENYVLLFVDKKERTLLLTFYNFILRYTNVFLCNENCLREKTLLLKGLLERIS</sequence>
<proteinExistence type="predicted"/>
<feature type="region of interest" description="Disordered" evidence="1">
    <location>
        <begin position="34"/>
        <end position="104"/>
    </location>
</feature>
<dbReference type="PANTHER" id="PTHR36975">
    <property type="match status" value="1"/>
</dbReference>
<dbReference type="AlphaFoldDB" id="W7ATW9"/>
<dbReference type="GeneID" id="20035843"/>
<dbReference type="Proteomes" id="UP000030640">
    <property type="component" value="Unassembled WGS sequence"/>
</dbReference>
<feature type="compositionally biased region" description="Basic and acidic residues" evidence="1">
    <location>
        <begin position="554"/>
        <end position="564"/>
    </location>
</feature>
<evidence type="ECO:0000256" key="1">
    <source>
        <dbReference type="SAM" id="MobiDB-lite"/>
    </source>
</evidence>
<feature type="compositionally biased region" description="Basic and acidic residues" evidence="1">
    <location>
        <begin position="526"/>
        <end position="540"/>
    </location>
</feature>
<keyword evidence="3" id="KW-1185">Reference proteome</keyword>
<dbReference type="EMBL" id="KI965461">
    <property type="protein sequence ID" value="EUD68881.1"/>
    <property type="molecule type" value="Genomic_DNA"/>
</dbReference>
<dbReference type="OrthoDB" id="383194at2759"/>
<accession>W7ATW9</accession>
<dbReference type="InterPro" id="IPR011990">
    <property type="entry name" value="TPR-like_helical_dom_sf"/>
</dbReference>
<feature type="compositionally biased region" description="Basic and acidic residues" evidence="1">
    <location>
        <begin position="34"/>
        <end position="47"/>
    </location>
</feature>
<gene>
    <name evidence="2" type="ORF">C922_00569</name>
</gene>
<reference evidence="2 3" key="1">
    <citation type="submission" date="2013-02" db="EMBL/GenBank/DDBJ databases">
        <title>The Genome Sequence of Plasmodium inui San Antonio 1.</title>
        <authorList>
            <consortium name="The Broad Institute Genome Sequencing Platform"/>
            <consortium name="The Broad Institute Genome Sequencing Center for Infectious Disease"/>
            <person name="Neafsey D."/>
            <person name="Cheeseman I."/>
            <person name="Volkman S."/>
            <person name="Adams J."/>
            <person name="Walker B."/>
            <person name="Young S.K."/>
            <person name="Zeng Q."/>
            <person name="Gargeya S."/>
            <person name="Fitzgerald M."/>
            <person name="Haas B."/>
            <person name="Abouelleil A."/>
            <person name="Alvarado L."/>
            <person name="Arachchi H.M."/>
            <person name="Berlin A.M."/>
            <person name="Chapman S.B."/>
            <person name="Dewar J."/>
            <person name="Goldberg J."/>
            <person name="Griggs A."/>
            <person name="Gujja S."/>
            <person name="Hansen M."/>
            <person name="Howarth C."/>
            <person name="Imamovic A."/>
            <person name="Larimer J."/>
            <person name="McCowan C."/>
            <person name="Murphy C."/>
            <person name="Neiman D."/>
            <person name="Pearson M."/>
            <person name="Priest M."/>
            <person name="Roberts A."/>
            <person name="Saif S."/>
            <person name="Shea T."/>
            <person name="Sisk P."/>
            <person name="Sykes S."/>
            <person name="Wortman J."/>
            <person name="Nusbaum C."/>
            <person name="Birren B."/>
        </authorList>
    </citation>
    <scope>NUCLEOTIDE SEQUENCE [LARGE SCALE GENOMIC DNA]</scope>
    <source>
        <strain evidence="2 3">San Antonio 1</strain>
    </source>
</reference>
<dbReference type="SUPFAM" id="SSF48452">
    <property type="entry name" value="TPR-like"/>
    <property type="match status" value="1"/>
</dbReference>
<feature type="compositionally biased region" description="Basic and acidic residues" evidence="1">
    <location>
        <begin position="148"/>
        <end position="178"/>
    </location>
</feature>
<protein>
    <submittedName>
        <fullName evidence="2">Uncharacterized protein</fullName>
    </submittedName>
</protein>
<evidence type="ECO:0000313" key="3">
    <source>
        <dbReference type="Proteomes" id="UP000030640"/>
    </source>
</evidence>
<dbReference type="RefSeq" id="XP_008814407.1">
    <property type="nucleotide sequence ID" value="XM_008816185.1"/>
</dbReference>
<feature type="region of interest" description="Disordered" evidence="1">
    <location>
        <begin position="501"/>
        <end position="540"/>
    </location>
</feature>
<feature type="region of interest" description="Disordered" evidence="1">
    <location>
        <begin position="130"/>
        <end position="192"/>
    </location>
</feature>
<organism evidence="2 3">
    <name type="scientific">Plasmodium inui San Antonio 1</name>
    <dbReference type="NCBI Taxonomy" id="1237626"/>
    <lineage>
        <taxon>Eukaryota</taxon>
        <taxon>Sar</taxon>
        <taxon>Alveolata</taxon>
        <taxon>Apicomplexa</taxon>
        <taxon>Aconoidasida</taxon>
        <taxon>Haemosporida</taxon>
        <taxon>Plasmodiidae</taxon>
        <taxon>Plasmodium</taxon>
        <taxon>Plasmodium (Plasmodium)</taxon>
    </lineage>
</organism>
<feature type="region of interest" description="Disordered" evidence="1">
    <location>
        <begin position="554"/>
        <end position="589"/>
    </location>
</feature>
<evidence type="ECO:0000313" key="2">
    <source>
        <dbReference type="EMBL" id="EUD68881.1"/>
    </source>
</evidence>
<feature type="compositionally biased region" description="Polar residues" evidence="1">
    <location>
        <begin position="48"/>
        <end position="58"/>
    </location>
</feature>
<dbReference type="Gene3D" id="1.25.40.10">
    <property type="entry name" value="Tetratricopeptide repeat domain"/>
    <property type="match status" value="1"/>
</dbReference>
<dbReference type="PANTHER" id="PTHR36975:SF5">
    <property type="entry name" value="TRANSLOCATED ACTIN-RECRUITING PHOSPHOPROTEIN"/>
    <property type="match status" value="1"/>
</dbReference>
<dbReference type="InterPro" id="IPR053108">
    <property type="entry name" value="Chlamydial_TARP"/>
</dbReference>
<feature type="compositionally biased region" description="Low complexity" evidence="1">
    <location>
        <begin position="565"/>
        <end position="576"/>
    </location>
</feature>